<organism evidence="2 3">
    <name type="scientific">Adineta ricciae</name>
    <name type="common">Rotifer</name>
    <dbReference type="NCBI Taxonomy" id="249248"/>
    <lineage>
        <taxon>Eukaryota</taxon>
        <taxon>Metazoa</taxon>
        <taxon>Spiralia</taxon>
        <taxon>Gnathifera</taxon>
        <taxon>Rotifera</taxon>
        <taxon>Eurotatoria</taxon>
        <taxon>Bdelloidea</taxon>
        <taxon>Adinetida</taxon>
        <taxon>Adinetidae</taxon>
        <taxon>Adineta</taxon>
    </lineage>
</organism>
<feature type="domain" description="PLD phosphodiesterase" evidence="1">
    <location>
        <begin position="230"/>
        <end position="257"/>
    </location>
</feature>
<dbReference type="Proteomes" id="UP000663852">
    <property type="component" value="Unassembled WGS sequence"/>
</dbReference>
<gene>
    <name evidence="2" type="ORF">EDS130_LOCUS39186</name>
</gene>
<evidence type="ECO:0000259" key="1">
    <source>
        <dbReference type="PROSITE" id="PS50035"/>
    </source>
</evidence>
<proteinExistence type="predicted"/>
<evidence type="ECO:0000313" key="2">
    <source>
        <dbReference type="EMBL" id="CAF1445636.1"/>
    </source>
</evidence>
<dbReference type="PANTHER" id="PTHR21248">
    <property type="entry name" value="CARDIOLIPIN SYNTHASE"/>
    <property type="match status" value="1"/>
</dbReference>
<dbReference type="EMBL" id="CAJNOJ010000429">
    <property type="protein sequence ID" value="CAF1445636.1"/>
    <property type="molecule type" value="Genomic_DNA"/>
</dbReference>
<dbReference type="GO" id="GO:0030572">
    <property type="term" value="F:phosphatidyltransferase activity"/>
    <property type="evidence" value="ECO:0007669"/>
    <property type="project" value="UniProtKB-ARBA"/>
</dbReference>
<dbReference type="PROSITE" id="PS50035">
    <property type="entry name" value="PLD"/>
    <property type="match status" value="2"/>
</dbReference>
<name>A0A815P8T5_ADIRI</name>
<reference evidence="2" key="1">
    <citation type="submission" date="2021-02" db="EMBL/GenBank/DDBJ databases">
        <authorList>
            <person name="Nowell W R."/>
        </authorList>
    </citation>
    <scope>NUCLEOTIDE SEQUENCE</scope>
</reference>
<dbReference type="CDD" id="cd00138">
    <property type="entry name" value="PLDc_SF"/>
    <property type="match status" value="1"/>
</dbReference>
<dbReference type="InterPro" id="IPR001736">
    <property type="entry name" value="PLipase_D/transphosphatidylase"/>
</dbReference>
<dbReference type="SUPFAM" id="SSF56024">
    <property type="entry name" value="Phospholipase D/nuclease"/>
    <property type="match status" value="2"/>
</dbReference>
<dbReference type="OrthoDB" id="2958217at2759"/>
<dbReference type="AlphaFoldDB" id="A0A815P8T5"/>
<evidence type="ECO:0000313" key="3">
    <source>
        <dbReference type="Proteomes" id="UP000663852"/>
    </source>
</evidence>
<dbReference type="GO" id="GO:0032049">
    <property type="term" value="P:cardiolipin biosynthetic process"/>
    <property type="evidence" value="ECO:0007669"/>
    <property type="project" value="UniProtKB-ARBA"/>
</dbReference>
<dbReference type="Gene3D" id="3.30.870.10">
    <property type="entry name" value="Endonuclease Chain A"/>
    <property type="match status" value="2"/>
</dbReference>
<dbReference type="PANTHER" id="PTHR21248:SF22">
    <property type="entry name" value="PHOSPHOLIPASE D"/>
    <property type="match status" value="1"/>
</dbReference>
<protein>
    <recommendedName>
        <fullName evidence="1">PLD phosphodiesterase domain-containing protein</fullName>
    </recommendedName>
</protein>
<sequence>MEMNDHHGEDRSPIDNIPTSTVTSLYTNGYPLIKSPSDVIKSHFSNGFCHRLQYKFKSKLDPFEIITKKELDIAAEFGRFPYRPSNLFLKIFYNVIRTLEYDPLGGRVSPSLIGSSGIIPLTIISTIPDIMRHYYQVIVNAQKEILFATMYWERSESANVIRRAFQDLDKRANAEHRHVIIKLMIDHPNIINSVQYHSILHPTKWSDYNLPTPDEIPNISLEVHNYHHFIMGTFHSKFLIVDRRVVLLNSNNIQDRPNLEMMSQYEGEIVNSFYDTFLISWSIPFQPNLVCLNDNPLIEQSRFEYLENEIPLQRFPFDHINPTNNKQNSSSLVDRIFDFHQSSKLSNIFIKSSTSFHKKFSNEQIEKLTSEFTPFIFHRSHQPFPIVLVNRSPHGTPMHRNKTNPQNTAWISAFKFAEKSIFIQTPTFNASPAIEGIIDACRRGIKVTLWLGWGFNDLKEGRGTFQGGTNKQVVKKLYKKLKKIQNGIENNLEVFWYVAKDQMNSIHFSQKKRNCHIKFMSIDDQVAIMGNANMDSFSWFHSQEINTMIDSPLIVQDWINGLYKNQSTNIYGKLNNDGEWCENNQQSQKQSFSSITNKL</sequence>
<feature type="domain" description="PLD phosphodiesterase" evidence="1">
    <location>
        <begin position="516"/>
        <end position="538"/>
    </location>
</feature>
<accession>A0A815P8T5</accession>
<dbReference type="Pfam" id="PF13091">
    <property type="entry name" value="PLDc_2"/>
    <property type="match status" value="1"/>
</dbReference>
<dbReference type="SMART" id="SM00155">
    <property type="entry name" value="PLDc"/>
    <property type="match status" value="2"/>
</dbReference>
<comment type="caution">
    <text evidence="2">The sequence shown here is derived from an EMBL/GenBank/DDBJ whole genome shotgun (WGS) entry which is preliminary data.</text>
</comment>
<dbReference type="InterPro" id="IPR025202">
    <property type="entry name" value="PLD-like_dom"/>
</dbReference>